<feature type="compositionally biased region" description="Basic and acidic residues" evidence="1">
    <location>
        <begin position="20"/>
        <end position="29"/>
    </location>
</feature>
<proteinExistence type="predicted"/>
<evidence type="ECO:0000313" key="2">
    <source>
        <dbReference type="EMBL" id="QBZ55442.1"/>
    </source>
</evidence>
<feature type="region of interest" description="Disordered" evidence="1">
    <location>
        <begin position="1"/>
        <end position="71"/>
    </location>
</feature>
<gene>
    <name evidence="2" type="ORF">PoMZ_00339</name>
</gene>
<dbReference type="AlphaFoldDB" id="A0A4P7N1Y0"/>
<organism evidence="2 3">
    <name type="scientific">Pyricularia oryzae</name>
    <name type="common">Rice blast fungus</name>
    <name type="synonym">Magnaporthe oryzae</name>
    <dbReference type="NCBI Taxonomy" id="318829"/>
    <lineage>
        <taxon>Eukaryota</taxon>
        <taxon>Fungi</taxon>
        <taxon>Dikarya</taxon>
        <taxon>Ascomycota</taxon>
        <taxon>Pezizomycotina</taxon>
        <taxon>Sordariomycetes</taxon>
        <taxon>Sordariomycetidae</taxon>
        <taxon>Magnaporthales</taxon>
        <taxon>Pyriculariaceae</taxon>
        <taxon>Pyricularia</taxon>
    </lineage>
</organism>
<dbReference type="Proteomes" id="UP000294847">
    <property type="component" value="Chromosome 2"/>
</dbReference>
<name>A0A4P7N1Y0_PYROR</name>
<protein>
    <submittedName>
        <fullName evidence="2">Uncharacterized protein</fullName>
    </submittedName>
</protein>
<dbReference type="EMBL" id="CP034205">
    <property type="protein sequence ID" value="QBZ55442.1"/>
    <property type="molecule type" value="Genomic_DNA"/>
</dbReference>
<accession>A0A4P7N1Y0</accession>
<evidence type="ECO:0000313" key="3">
    <source>
        <dbReference type="Proteomes" id="UP000294847"/>
    </source>
</evidence>
<evidence type="ECO:0000256" key="1">
    <source>
        <dbReference type="SAM" id="MobiDB-lite"/>
    </source>
</evidence>
<sequence>MPRERGTCRQTLLDSSRGGLSDRRPDKRPVVSGKHVRCHRGDQPARSTRVDPSANAIDDRWPGSPDPETAI</sequence>
<reference evidence="2 3" key="1">
    <citation type="journal article" date="2019" name="Mol. Biol. Evol.">
        <title>Blast fungal genomes show frequent chromosomal changes, gene gains and losses, and effector gene turnover.</title>
        <authorList>
            <person name="Gomez Luciano L.B."/>
            <person name="Jason Tsai I."/>
            <person name="Chuma I."/>
            <person name="Tosa Y."/>
            <person name="Chen Y.H."/>
            <person name="Li J.Y."/>
            <person name="Li M.Y."/>
            <person name="Jade Lu M.Y."/>
            <person name="Nakayashiki H."/>
            <person name="Li W.H."/>
        </authorList>
    </citation>
    <scope>NUCLEOTIDE SEQUENCE [LARGE SCALE GENOMIC DNA]</scope>
    <source>
        <strain evidence="2">MZ5-1-6</strain>
    </source>
</reference>